<name>A0ABX5XTJ9_9BACT</name>
<reference evidence="1 2" key="1">
    <citation type="submission" date="2019-02" db="EMBL/GenBank/DDBJ databases">
        <title>Deep-cultivation of Planctomycetes and their phenomic and genomic characterization uncovers novel biology.</title>
        <authorList>
            <person name="Wiegand S."/>
            <person name="Jogler M."/>
            <person name="Boedeker C."/>
            <person name="Pinto D."/>
            <person name="Vollmers J."/>
            <person name="Rivas-Marin E."/>
            <person name="Kohn T."/>
            <person name="Peeters S.H."/>
            <person name="Heuer A."/>
            <person name="Rast P."/>
            <person name="Oberbeckmann S."/>
            <person name="Bunk B."/>
            <person name="Jeske O."/>
            <person name="Meyerdierks A."/>
            <person name="Storesund J.E."/>
            <person name="Kallscheuer N."/>
            <person name="Luecker S."/>
            <person name="Lage O.M."/>
            <person name="Pohl T."/>
            <person name="Merkel B.J."/>
            <person name="Hornburger P."/>
            <person name="Mueller R.-W."/>
            <person name="Bruemmer F."/>
            <person name="Labrenz M."/>
            <person name="Spormann A.M."/>
            <person name="Op den Camp H."/>
            <person name="Overmann J."/>
            <person name="Amann R."/>
            <person name="Jetten M.S.M."/>
            <person name="Mascher T."/>
            <person name="Medema M.H."/>
            <person name="Devos D.P."/>
            <person name="Kaster A.-K."/>
            <person name="Ovreas L."/>
            <person name="Rohde M."/>
            <person name="Galperin M.Y."/>
            <person name="Jogler C."/>
        </authorList>
    </citation>
    <scope>NUCLEOTIDE SEQUENCE [LARGE SCALE GENOMIC DNA]</scope>
    <source>
        <strain evidence="1 2">TBK1r</strain>
    </source>
</reference>
<organism evidence="1 2">
    <name type="scientific">Stieleria magnilauensis</name>
    <dbReference type="NCBI Taxonomy" id="2527963"/>
    <lineage>
        <taxon>Bacteria</taxon>
        <taxon>Pseudomonadati</taxon>
        <taxon>Planctomycetota</taxon>
        <taxon>Planctomycetia</taxon>
        <taxon>Pirellulales</taxon>
        <taxon>Pirellulaceae</taxon>
        <taxon>Stieleria</taxon>
    </lineage>
</organism>
<accession>A0ABX5XTJ9</accession>
<dbReference type="EMBL" id="CP036432">
    <property type="protein sequence ID" value="QDV85062.1"/>
    <property type="molecule type" value="Genomic_DNA"/>
</dbReference>
<evidence type="ECO:0000313" key="1">
    <source>
        <dbReference type="EMBL" id="QDV85062.1"/>
    </source>
</evidence>
<dbReference type="Proteomes" id="UP000318081">
    <property type="component" value="Chromosome"/>
</dbReference>
<sequence length="111" mass="12184">MLRLVPASLRRGVWQWHVQTLAAAAQILADVDQNVYFFALASMTNLLRNPRQNTISFGSTGIWKTGLARMMQRKGCAFLDEVAVPRQGGGRAVHLATAEIAFQTSRLSVVG</sequence>
<gene>
    <name evidence="1" type="ORF">TBK1r_40160</name>
</gene>
<protein>
    <submittedName>
        <fullName evidence="1">Uncharacterized protein</fullName>
    </submittedName>
</protein>
<proteinExistence type="predicted"/>
<evidence type="ECO:0000313" key="2">
    <source>
        <dbReference type="Proteomes" id="UP000318081"/>
    </source>
</evidence>
<keyword evidence="2" id="KW-1185">Reference proteome</keyword>